<dbReference type="PANTHER" id="PTHR43016">
    <property type="entry name" value="PRESEQUENCE PROTEASE"/>
    <property type="match status" value="1"/>
</dbReference>
<protein>
    <submittedName>
        <fullName evidence="3">Insulinase family protein</fullName>
    </submittedName>
</protein>
<name>A0AA41R1Y4_9BACT</name>
<feature type="domain" description="Peptidase M16C associated" evidence="2">
    <location>
        <begin position="477"/>
        <end position="723"/>
    </location>
</feature>
<keyword evidence="4" id="KW-1185">Reference proteome</keyword>
<accession>A0AA41R1Y4</accession>
<evidence type="ECO:0000313" key="4">
    <source>
        <dbReference type="Proteomes" id="UP001165427"/>
    </source>
</evidence>
<dbReference type="Proteomes" id="UP001165427">
    <property type="component" value="Unassembled WGS sequence"/>
</dbReference>
<evidence type="ECO:0000256" key="1">
    <source>
        <dbReference type="SAM" id="Coils"/>
    </source>
</evidence>
<dbReference type="InterPro" id="IPR007863">
    <property type="entry name" value="Peptidase_M16_C"/>
</dbReference>
<dbReference type="PANTHER" id="PTHR43016:SF13">
    <property type="entry name" value="PRESEQUENCE PROTEASE, MITOCHONDRIAL"/>
    <property type="match status" value="1"/>
</dbReference>
<dbReference type="EMBL" id="JALJRB010000005">
    <property type="protein sequence ID" value="MCJ8500226.1"/>
    <property type="molecule type" value="Genomic_DNA"/>
</dbReference>
<gene>
    <name evidence="3" type="ORF">MRX98_06540</name>
</gene>
<organism evidence="3 4">
    <name type="scientific">Desulfatitalea alkaliphila</name>
    <dbReference type="NCBI Taxonomy" id="2929485"/>
    <lineage>
        <taxon>Bacteria</taxon>
        <taxon>Pseudomonadati</taxon>
        <taxon>Thermodesulfobacteriota</taxon>
        <taxon>Desulfobacteria</taxon>
        <taxon>Desulfobacterales</taxon>
        <taxon>Desulfosarcinaceae</taxon>
        <taxon>Desulfatitalea</taxon>
    </lineage>
</organism>
<dbReference type="Pfam" id="PF08367">
    <property type="entry name" value="M16C_assoc"/>
    <property type="match status" value="1"/>
</dbReference>
<dbReference type="GO" id="GO:0046872">
    <property type="term" value="F:metal ion binding"/>
    <property type="evidence" value="ECO:0007669"/>
    <property type="project" value="InterPro"/>
</dbReference>
<proteinExistence type="predicted"/>
<dbReference type="FunFam" id="3.30.830.10:FF:000011">
    <property type="entry name" value="Presequence protease, mitochondrial"/>
    <property type="match status" value="1"/>
</dbReference>
<dbReference type="SUPFAM" id="SSF63411">
    <property type="entry name" value="LuxS/MPP-like metallohydrolase"/>
    <property type="match status" value="4"/>
</dbReference>
<keyword evidence="1" id="KW-0175">Coiled coil</keyword>
<dbReference type="RefSeq" id="WP_246904095.1">
    <property type="nucleotide sequence ID" value="NZ_JALJRB010000005.1"/>
</dbReference>
<feature type="coiled-coil region" evidence="1">
    <location>
        <begin position="485"/>
        <end position="527"/>
    </location>
</feature>
<dbReference type="InterPro" id="IPR011765">
    <property type="entry name" value="Pept_M16_N"/>
</dbReference>
<dbReference type="Pfam" id="PF22516">
    <property type="entry name" value="PreP_C"/>
    <property type="match status" value="1"/>
</dbReference>
<dbReference type="AlphaFoldDB" id="A0AA41R1Y4"/>
<comment type="caution">
    <text evidence="3">The sequence shown here is derived from an EMBL/GenBank/DDBJ whole genome shotgun (WGS) entry which is preliminary data.</text>
</comment>
<dbReference type="InterPro" id="IPR055130">
    <property type="entry name" value="PreP_C"/>
</dbReference>
<evidence type="ECO:0000259" key="2">
    <source>
        <dbReference type="SMART" id="SM01264"/>
    </source>
</evidence>
<sequence length="995" mass="109231">MTPTNDRPSTPELTVGQEIHGYRVIRITPLQAIDATLFLLDHMATGARHLHIAKADAENAFGVTFKTVPTDSTGVAHILEHTVLCGSEKYPVRDPFFSMLKRSLSTFMNAFTASDWTMYPFATQNRKDFYNLLDVYLDAAFFPVIDELSFKQEGHRLELEGEGEQRQLVYKGVVYNEMKGAMSSPDQVMSRSLLNALYPDTTYGNNSGGDPAVIPTLTHAQLKAFHRRHYHPSNAYFYTYGDLPLVDHLAVIADKVMGRFSRIDPNTEVAGQPRWSAPRTARYTYPLAPTEDPVKHSQAGLAWLLCDIRDTFEVLVLAVIEQVLLGNPASPLRKALMDSGLGSALSDASGFDADNRDTLFACGLKDVDETDAEAVERIVLDTLTRLATEGIDPEMTTSAIHQIEFHRKEVTNTPYPYGLKLLLMSIGSWLHGGDPDRILQLDADFERLHREIAAGPFLEKRIQTYFLDNPHRVRMVLAPDPQQAAREQEQERRELAQRLAQLDDAARRKIEEDARLLQQRQESEEDVSSLPTLARSDIPPEVQTCAPTALDGELPLWHYAQPTSGIYYLTGALGAGAVEDALLPWVPFFCYAFTKMGTRSSDYVQIARRTDAASGGLGLSAQARAIYGRSGACLPLVQLSAKCLTRNIDPMYGIVEELIAEFSCHDLARLKQLLGEYRSALEAMIVHNGHRLAISLSARGFGTAGALGETWGGIHQLRTVRETAKAADEKGLRDLADKLTAIAGSLFTPDNLVMAAVGETEAVAAARSRTLSGATLAGFKRPAQDLTFALLPPQTAPRAYREGWSTSSAVAFVALTVPTVALGHPDAPVLSVLSKLLRSVYLHREIREKGGAYGGFALYNPESGLFSMASYRDPHIERTLQVYAGAADFLRAAGLTDEDIKEALLQVCSEIDKPDPPGAAARKAFLRRVVGLDDDTRQAFKQQLLQVTKAKALAAADTYLTPGRAPTGTAVIAGRDHLETANHQLTDNPLTLHTI</sequence>
<dbReference type="Gene3D" id="3.30.830.10">
    <property type="entry name" value="Metalloenzyme, LuxS/M16 peptidase-like"/>
    <property type="match status" value="4"/>
</dbReference>
<evidence type="ECO:0000313" key="3">
    <source>
        <dbReference type="EMBL" id="MCJ8500226.1"/>
    </source>
</evidence>
<dbReference type="InterPro" id="IPR011249">
    <property type="entry name" value="Metalloenz_LuxS/M16"/>
</dbReference>
<dbReference type="SMART" id="SM01264">
    <property type="entry name" value="M16C_associated"/>
    <property type="match status" value="1"/>
</dbReference>
<dbReference type="Pfam" id="PF05193">
    <property type="entry name" value="Peptidase_M16_C"/>
    <property type="match status" value="1"/>
</dbReference>
<reference evidence="3" key="1">
    <citation type="submission" date="2022-04" db="EMBL/GenBank/DDBJ databases">
        <title>Desulfatitalea alkaliphila sp. nov., a novel anaerobic sulfate-reducing bacterium isolated from terrestrial mud volcano, Taman Peninsula, Russia.</title>
        <authorList>
            <person name="Khomyakova M.A."/>
            <person name="Merkel A.Y."/>
            <person name="Slobodkin A.I."/>
        </authorList>
    </citation>
    <scope>NUCLEOTIDE SEQUENCE</scope>
    <source>
        <strain evidence="3">M08but</strain>
    </source>
</reference>
<dbReference type="Pfam" id="PF00675">
    <property type="entry name" value="Peptidase_M16"/>
    <property type="match status" value="1"/>
</dbReference>
<dbReference type="GO" id="GO:0006508">
    <property type="term" value="P:proteolysis"/>
    <property type="evidence" value="ECO:0007669"/>
    <property type="project" value="InterPro"/>
</dbReference>
<dbReference type="InterPro" id="IPR013578">
    <property type="entry name" value="Peptidase_M16C_assoc"/>
</dbReference>